<dbReference type="AlphaFoldDB" id="A0A0A0CSF0"/>
<gene>
    <name evidence="1" type="ORF">C6H66_24795</name>
</gene>
<comment type="caution">
    <text evidence="1">The sequence shown here is derived from an EMBL/GenBank/DDBJ whole genome shotgun (WGS) entry which is preliminary data.</text>
</comment>
<evidence type="ECO:0000313" key="1">
    <source>
        <dbReference type="EMBL" id="PQQ22130.1"/>
    </source>
</evidence>
<reference evidence="1 2" key="1">
    <citation type="submission" date="2018-02" db="EMBL/GenBank/DDBJ databases">
        <title>Five New Genomes of Indian Photorhabdus Isolates TSA.</title>
        <authorList>
            <person name="Dubay B."/>
            <person name="Somvanshi V.S."/>
        </authorList>
    </citation>
    <scope>NUCLEOTIDE SEQUENCE [LARGE SCALE GENOMIC DNA]</scope>
    <source>
        <strain evidence="1 2">H1</strain>
    </source>
</reference>
<evidence type="ECO:0000313" key="2">
    <source>
        <dbReference type="Proteomes" id="UP000239550"/>
    </source>
</evidence>
<dbReference type="OrthoDB" id="8966985at2"/>
<sequence>MKNIGFHGGHTVYEHGPASDVVVFFQCITTYAEYVQSEYDFSLLTDRLYRRYLKQDELKPAEELMSIVEYLFSKIQSNTVDWQKMGGDTELTNLDFKQPTLNLVFMDYFRRFIDAKESAKSFLDTFKIYQPVKIVISDLPWFIDDKNRPLEQYDALDPDDPPFWLR</sequence>
<name>A0A0A0CSF0_9GAMM</name>
<dbReference type="Proteomes" id="UP000239550">
    <property type="component" value="Unassembled WGS sequence"/>
</dbReference>
<dbReference type="EMBL" id="PUWT01000148">
    <property type="protein sequence ID" value="PQQ22130.1"/>
    <property type="molecule type" value="Genomic_DNA"/>
</dbReference>
<keyword evidence="2" id="KW-1185">Reference proteome</keyword>
<accession>A0A0A0CSF0</accession>
<protein>
    <submittedName>
        <fullName evidence="1">Uncharacterized protein</fullName>
    </submittedName>
</protein>
<proteinExistence type="predicted"/>
<organism evidence="1 2">
    <name type="scientific">Photorhabdus hindustanensis</name>
    <dbReference type="NCBI Taxonomy" id="2918802"/>
    <lineage>
        <taxon>Bacteria</taxon>
        <taxon>Pseudomonadati</taxon>
        <taxon>Pseudomonadota</taxon>
        <taxon>Gammaproteobacteria</taxon>
        <taxon>Enterobacterales</taxon>
        <taxon>Morganellaceae</taxon>
        <taxon>Photorhabdus</taxon>
    </lineage>
</organism>
<dbReference type="RefSeq" id="WP_036810725.1">
    <property type="nucleotide sequence ID" value="NZ_CAWNTA010000056.1"/>
</dbReference>